<accession>A0ABU4G1D3</accession>
<dbReference type="SUPFAM" id="SSF54427">
    <property type="entry name" value="NTF2-like"/>
    <property type="match status" value="1"/>
</dbReference>
<dbReference type="InterPro" id="IPR032710">
    <property type="entry name" value="NTF2-like_dom_sf"/>
</dbReference>
<feature type="signal peptide" evidence="2">
    <location>
        <begin position="1"/>
        <end position="21"/>
    </location>
</feature>
<dbReference type="EMBL" id="JAUBDH010000007">
    <property type="protein sequence ID" value="MDW0110781.1"/>
    <property type="molecule type" value="Genomic_DNA"/>
</dbReference>
<dbReference type="Proteomes" id="UP001280629">
    <property type="component" value="Unassembled WGS sequence"/>
</dbReference>
<evidence type="ECO:0000256" key="2">
    <source>
        <dbReference type="SAM" id="SignalP"/>
    </source>
</evidence>
<dbReference type="PROSITE" id="PS51257">
    <property type="entry name" value="PROKAR_LIPOPROTEIN"/>
    <property type="match status" value="1"/>
</dbReference>
<name>A0ABU4G1D3_9BACL</name>
<sequence>MKKIPALIGTASLALLLSACSGDDDNKSASGSIDDGERSNEYGSIDHGVKEEDGEIGFSLDGGSVEEAENVPEEEKTAILKTFNQYIDTLNAGQVDEYLTTLSTENYDLDEERAAAEEMLASGELTRTPEDLTIVKYTEEEAQLFSTMKTAMKVKETGQEDARQGRQVTVLTKQDGDWKVKAVHYIGDQE</sequence>
<comment type="caution">
    <text evidence="3">The sequence shown here is derived from an EMBL/GenBank/DDBJ whole genome shotgun (WGS) entry which is preliminary data.</text>
</comment>
<keyword evidence="2" id="KW-0732">Signal</keyword>
<keyword evidence="4" id="KW-1185">Reference proteome</keyword>
<evidence type="ECO:0000313" key="4">
    <source>
        <dbReference type="Proteomes" id="UP001280629"/>
    </source>
</evidence>
<dbReference type="Gene3D" id="3.10.450.50">
    <property type="match status" value="1"/>
</dbReference>
<reference evidence="3 4" key="1">
    <citation type="submission" date="2023-06" db="EMBL/GenBank/DDBJ databases">
        <title>Sporosarcina sp. nov., isolated from Korean traditional fermented seafood 'Jeotgal'.</title>
        <authorList>
            <person name="Yang A.-I."/>
            <person name="Shin N.-R."/>
        </authorList>
    </citation>
    <scope>NUCLEOTIDE SEQUENCE [LARGE SCALE GENOMIC DNA]</scope>
    <source>
        <strain evidence="3 4">KCTC3840</strain>
    </source>
</reference>
<dbReference type="RefSeq" id="WP_317936338.1">
    <property type="nucleotide sequence ID" value="NZ_JAUBDH010000007.1"/>
</dbReference>
<evidence type="ECO:0000256" key="1">
    <source>
        <dbReference type="SAM" id="MobiDB-lite"/>
    </source>
</evidence>
<protein>
    <submittedName>
        <fullName evidence="3">DUF3225 domain-containing protein</fullName>
    </submittedName>
</protein>
<evidence type="ECO:0000313" key="3">
    <source>
        <dbReference type="EMBL" id="MDW0110781.1"/>
    </source>
</evidence>
<feature type="chain" id="PRO_5046196721" evidence="2">
    <location>
        <begin position="22"/>
        <end position="190"/>
    </location>
</feature>
<gene>
    <name evidence="3" type="ORF">QT716_12100</name>
</gene>
<organism evidence="3 4">
    <name type="scientific">Sporosarcina aquimarina</name>
    <dbReference type="NCBI Taxonomy" id="114975"/>
    <lineage>
        <taxon>Bacteria</taxon>
        <taxon>Bacillati</taxon>
        <taxon>Bacillota</taxon>
        <taxon>Bacilli</taxon>
        <taxon>Bacillales</taxon>
        <taxon>Caryophanaceae</taxon>
        <taxon>Sporosarcina</taxon>
    </lineage>
</organism>
<proteinExistence type="predicted"/>
<feature type="region of interest" description="Disordered" evidence="1">
    <location>
        <begin position="23"/>
        <end position="57"/>
    </location>
</feature>